<dbReference type="EMBL" id="FUYG01000001">
    <property type="protein sequence ID" value="SKA82753.1"/>
    <property type="molecule type" value="Genomic_DNA"/>
</dbReference>
<sequence length="472" mass="50890">MHATTDIASLSSEEVTTFMRLTGQLRQEVDRALAWGSAEINQRSRRELGSTGLAKTEGYVNPQSLIAALMGSTKADARKIDHLGKSLMDASPVLFPPAAGSTGTDTRDGLPELARPWFAAIADSMRAGDISPDRFEALRAGLGEASEALPADALAAAAERILQLLHPEDSPETVYRDAANARAFLDRAGVAEKERQQLADQEARVWTDREGMVHLRATFAPEDGAWFINTLNLVLGPRIGGPRFVHGKAAAAAKTIEDDARSTEQIRASVLVDLLKAGALTDKNAILSQKRPAVQIVVTAAELTRPDGDGIAFIQGTGIPVSMNTVDRLACDTGAVPIVRNSDGSPLDLGREVRLYTRAQRLVIAALQGGCARDGCDAPAAFCEVHHITHWCEGGKTAIDDGILLCRFHHMQLHNQGHRIIRVSGQPYEDSYYWVPSKFGDIEQTPIKLRFRGVAHHNAQATPDPSLRAAAS</sequence>
<evidence type="ECO:0000313" key="3">
    <source>
        <dbReference type="Proteomes" id="UP000189735"/>
    </source>
</evidence>
<evidence type="ECO:0000313" key="2">
    <source>
        <dbReference type="EMBL" id="SKA82753.1"/>
    </source>
</evidence>
<dbReference type="AlphaFoldDB" id="A0A1T4WZE1"/>
<evidence type="ECO:0000259" key="1">
    <source>
        <dbReference type="SMART" id="SM00507"/>
    </source>
</evidence>
<name>A0A1T4WZE1_9MICO</name>
<dbReference type="InterPro" id="IPR003615">
    <property type="entry name" value="HNH_nuc"/>
</dbReference>
<dbReference type="SMART" id="SM00507">
    <property type="entry name" value="HNHc"/>
    <property type="match status" value="1"/>
</dbReference>
<gene>
    <name evidence="2" type="ORF">SAMN06295879_0526</name>
</gene>
<dbReference type="Pfam" id="PF02720">
    <property type="entry name" value="DUF222"/>
    <property type="match status" value="1"/>
</dbReference>
<dbReference type="Proteomes" id="UP000189735">
    <property type="component" value="Unassembled WGS sequence"/>
</dbReference>
<accession>A0A1T4WZE1</accession>
<organism evidence="2 3">
    <name type="scientific">Agreia bicolorata</name>
    <dbReference type="NCBI Taxonomy" id="110935"/>
    <lineage>
        <taxon>Bacteria</taxon>
        <taxon>Bacillati</taxon>
        <taxon>Actinomycetota</taxon>
        <taxon>Actinomycetes</taxon>
        <taxon>Micrococcales</taxon>
        <taxon>Microbacteriaceae</taxon>
        <taxon>Agreia</taxon>
    </lineage>
</organism>
<feature type="domain" description="HNH nuclease" evidence="1">
    <location>
        <begin position="358"/>
        <end position="411"/>
    </location>
</feature>
<dbReference type="InterPro" id="IPR003870">
    <property type="entry name" value="DUF222"/>
</dbReference>
<proteinExistence type="predicted"/>
<protein>
    <recommendedName>
        <fullName evidence="1">HNH nuclease domain-containing protein</fullName>
    </recommendedName>
</protein>
<dbReference type="CDD" id="cd00085">
    <property type="entry name" value="HNHc"/>
    <property type="match status" value="1"/>
</dbReference>
<reference evidence="3" key="1">
    <citation type="submission" date="2017-02" db="EMBL/GenBank/DDBJ databases">
        <authorList>
            <person name="Varghese N."/>
            <person name="Submissions S."/>
        </authorList>
    </citation>
    <scope>NUCLEOTIDE SEQUENCE [LARGE SCALE GENOMIC DNA]</scope>
    <source>
        <strain evidence="3">VKM Ac-2052</strain>
    </source>
</reference>